<organism evidence="1 2">
    <name type="scientific">Calothrix parasitica NIES-267</name>
    <dbReference type="NCBI Taxonomy" id="1973488"/>
    <lineage>
        <taxon>Bacteria</taxon>
        <taxon>Bacillati</taxon>
        <taxon>Cyanobacteriota</taxon>
        <taxon>Cyanophyceae</taxon>
        <taxon>Nostocales</taxon>
        <taxon>Calotrichaceae</taxon>
        <taxon>Calothrix</taxon>
    </lineage>
</organism>
<evidence type="ECO:0000313" key="2">
    <source>
        <dbReference type="Proteomes" id="UP000218418"/>
    </source>
</evidence>
<reference evidence="1 2" key="1">
    <citation type="submission" date="2017-06" db="EMBL/GenBank/DDBJ databases">
        <title>Genome sequencing of cyanobaciteial culture collection at National Institute for Environmental Studies (NIES).</title>
        <authorList>
            <person name="Hirose Y."/>
            <person name="Shimura Y."/>
            <person name="Fujisawa T."/>
            <person name="Nakamura Y."/>
            <person name="Kawachi M."/>
        </authorList>
    </citation>
    <scope>NUCLEOTIDE SEQUENCE [LARGE SCALE GENOMIC DNA]</scope>
    <source>
        <strain evidence="1 2">NIES-267</strain>
    </source>
</reference>
<dbReference type="Proteomes" id="UP000218418">
    <property type="component" value="Chromosome"/>
</dbReference>
<protein>
    <submittedName>
        <fullName evidence="1">Uncharacterized protein</fullName>
    </submittedName>
</protein>
<accession>A0A1Z4LSD9</accession>
<name>A0A1Z4LSD9_9CYAN</name>
<dbReference type="EMBL" id="AP018227">
    <property type="protein sequence ID" value="BAY84159.1"/>
    <property type="molecule type" value="Genomic_DNA"/>
</dbReference>
<dbReference type="AlphaFoldDB" id="A0A1Z4LSD9"/>
<proteinExistence type="predicted"/>
<evidence type="ECO:0000313" key="1">
    <source>
        <dbReference type="EMBL" id="BAY84159.1"/>
    </source>
</evidence>
<keyword evidence="2" id="KW-1185">Reference proteome</keyword>
<gene>
    <name evidence="1" type="ORF">NIES267_36550</name>
</gene>
<sequence length="299" mass="33546">MKLKNVLLLILGTAITGTSSIISPIEKVDAQLINPLNRCRPIYNLDFSAPTHQNGQLPAIGTGIKKVSKINFGNPLVSKQFGRYLKGQHLQFDTRQDIRNEQRYDQIQLNVDKKYSQYLLKFNLYTYKFADARNNRNKFSILFDTPTIQNLYFNGNGTISYFQPRTPGSGSISGRIGSFKDRQAISMAIDINLKAKKWTVTQNGKTIHTGPFYSKSGDIKAIRFNLGNLSDRYNLGIVGLDNVVLNGCNQLTFKPIPKPLPKPIPSPKPLPKPILKPIPNPTPIPNKPCDPRFCDPVTF</sequence>